<dbReference type="Proteomes" id="UP000594001">
    <property type="component" value="Chromosome"/>
</dbReference>
<reference evidence="2 3" key="1">
    <citation type="submission" date="2020-06" db="EMBL/GenBank/DDBJ databases">
        <title>The endosymbiont of the kinetoplastid Bodo saltans is a Paracaedibacter-like alpha-proteobacterium possessing a putative toxin-antitoxin system.</title>
        <authorList>
            <person name="Midha S."/>
            <person name="Rigden D.J."/>
            <person name="Siozios S."/>
            <person name="Hurst G.D.D."/>
            <person name="Jackson A.P."/>
        </authorList>
    </citation>
    <scope>NUCLEOTIDE SEQUENCE [LARGE SCALE GENOMIC DNA]</scope>
    <source>
        <strain evidence="2">Lake Konstanz</strain>
    </source>
</reference>
<organism evidence="2 3">
    <name type="scientific">Candidatus Bodocaedibacter vickermanii</name>
    <dbReference type="NCBI Taxonomy" id="2741701"/>
    <lineage>
        <taxon>Bacteria</taxon>
        <taxon>Pseudomonadati</taxon>
        <taxon>Pseudomonadota</taxon>
        <taxon>Alphaproteobacteria</taxon>
        <taxon>Holosporales</taxon>
        <taxon>Candidatus Paracaedibacteraceae</taxon>
        <taxon>Candidatus Bodocaedibacter</taxon>
    </lineage>
</organism>
<keyword evidence="1" id="KW-1133">Transmembrane helix</keyword>
<evidence type="ECO:0000313" key="3">
    <source>
        <dbReference type="Proteomes" id="UP000594001"/>
    </source>
</evidence>
<proteinExistence type="predicted"/>
<dbReference type="EMBL" id="CP054719">
    <property type="protein sequence ID" value="QOL20150.1"/>
    <property type="molecule type" value="Genomic_DNA"/>
</dbReference>
<feature type="transmembrane region" description="Helical" evidence="1">
    <location>
        <begin position="83"/>
        <end position="104"/>
    </location>
</feature>
<name>A0A7L9RU57_9PROT</name>
<dbReference type="Pfam" id="PF08570">
    <property type="entry name" value="DUF1761"/>
    <property type="match status" value="1"/>
</dbReference>
<dbReference type="RefSeq" id="WP_350331704.1">
    <property type="nucleotide sequence ID" value="NZ_CP054719.1"/>
</dbReference>
<evidence type="ECO:0000256" key="1">
    <source>
        <dbReference type="SAM" id="Phobius"/>
    </source>
</evidence>
<evidence type="ECO:0000313" key="2">
    <source>
        <dbReference type="EMBL" id="QOL20150.1"/>
    </source>
</evidence>
<sequence length="138" mass="15224">MVLFSSINYLGVFGAAIVGMIIGFVWYSDLLFVKKWMALSKINPKQLEDSNMALSASMGFVVTLTLSFCLAVVYHYFGSVEAALTALEFIIFFVAVESAGALIWEKIPLTLYLIQMGHKVVSWVAILLTYVAITNVTP</sequence>
<keyword evidence="1" id="KW-0812">Transmembrane</keyword>
<feature type="transmembrane region" description="Helical" evidence="1">
    <location>
        <begin position="53"/>
        <end position="77"/>
    </location>
</feature>
<feature type="transmembrane region" description="Helical" evidence="1">
    <location>
        <begin position="6"/>
        <end position="32"/>
    </location>
</feature>
<feature type="transmembrane region" description="Helical" evidence="1">
    <location>
        <begin position="111"/>
        <end position="133"/>
    </location>
</feature>
<gene>
    <name evidence="2" type="ORF">CPBP_00931</name>
</gene>
<accession>A0A7L9RU57</accession>
<dbReference type="KEGG" id="pbal:CPBP_00931"/>
<keyword evidence="3" id="KW-1185">Reference proteome</keyword>
<protein>
    <submittedName>
        <fullName evidence="2">DUF1761 domain-containing protein</fullName>
    </submittedName>
</protein>
<dbReference type="InterPro" id="IPR013879">
    <property type="entry name" value="DUF1761"/>
</dbReference>
<dbReference type="AlphaFoldDB" id="A0A7L9RU57"/>
<keyword evidence="1" id="KW-0472">Membrane</keyword>